<feature type="DNA-binding region" description="H-T-H motif" evidence="2">
    <location>
        <begin position="31"/>
        <end position="50"/>
    </location>
</feature>
<dbReference type="Gene3D" id="1.10.357.10">
    <property type="entry name" value="Tetracycline Repressor, domain 2"/>
    <property type="match status" value="1"/>
</dbReference>
<dbReference type="PROSITE" id="PS50977">
    <property type="entry name" value="HTH_TETR_2"/>
    <property type="match status" value="1"/>
</dbReference>
<dbReference type="EMBL" id="MVIM01000006">
    <property type="protein sequence ID" value="ORB65000.1"/>
    <property type="molecule type" value="Genomic_DNA"/>
</dbReference>
<keyword evidence="1 2" id="KW-0238">DNA-binding</keyword>
<protein>
    <submittedName>
        <fullName evidence="4">TetR family transcriptional regulator</fullName>
    </submittedName>
</protein>
<accession>A0A1X0JQT9</accession>
<proteinExistence type="predicted"/>
<evidence type="ECO:0000256" key="1">
    <source>
        <dbReference type="ARBA" id="ARBA00023125"/>
    </source>
</evidence>
<evidence type="ECO:0000313" key="4">
    <source>
        <dbReference type="EMBL" id="ORB65000.1"/>
    </source>
</evidence>
<dbReference type="InterPro" id="IPR001647">
    <property type="entry name" value="HTH_TetR"/>
</dbReference>
<sequence length="222" mass="24249">MRRKPNVEARRRELCDAAIELLAQDGARGLTHLRVDRRAGVADGTTSFYYQTRSALLRGAVDRVVSQDVADFTAAMTAAKEAEDDQAETLLSRLASQAMRTGIEPERSRARARFELMMIAARDQELGAVFEGLMDTFRAIGEEAVAQVQPAGEPLDRELIREQAVAVINFLGGFLFRLASGIAEIETADELEAYLYAVIAGVAAEHPRLRSAGAAAKRSRRG</sequence>
<evidence type="ECO:0000259" key="3">
    <source>
        <dbReference type="PROSITE" id="PS50977"/>
    </source>
</evidence>
<dbReference type="OrthoDB" id="7506349at2"/>
<evidence type="ECO:0000256" key="2">
    <source>
        <dbReference type="PROSITE-ProRule" id="PRU00335"/>
    </source>
</evidence>
<comment type="caution">
    <text evidence="4">The sequence shown here is derived from an EMBL/GenBank/DDBJ whole genome shotgun (WGS) entry which is preliminary data.</text>
</comment>
<organism evidence="4 5">
    <name type="scientific">Mycolicibacterium tusciae</name>
    <dbReference type="NCBI Taxonomy" id="75922"/>
    <lineage>
        <taxon>Bacteria</taxon>
        <taxon>Bacillati</taxon>
        <taxon>Actinomycetota</taxon>
        <taxon>Actinomycetes</taxon>
        <taxon>Mycobacteriales</taxon>
        <taxon>Mycobacteriaceae</taxon>
        <taxon>Mycolicibacterium</taxon>
    </lineage>
</organism>
<evidence type="ECO:0000313" key="5">
    <source>
        <dbReference type="Proteomes" id="UP000192411"/>
    </source>
</evidence>
<dbReference type="SUPFAM" id="SSF46689">
    <property type="entry name" value="Homeodomain-like"/>
    <property type="match status" value="1"/>
</dbReference>
<name>A0A1X0JQT9_9MYCO</name>
<reference evidence="4 5" key="1">
    <citation type="submission" date="2017-02" db="EMBL/GenBank/DDBJ databases">
        <title>The new phylogeny of genus Mycobacterium.</title>
        <authorList>
            <person name="Tortoli E."/>
            <person name="Trovato A."/>
            <person name="Cirillo D.M."/>
        </authorList>
    </citation>
    <scope>NUCLEOTIDE SEQUENCE [LARGE SCALE GENOMIC DNA]</scope>
    <source>
        <strain evidence="4 5">DSM 44338</strain>
    </source>
</reference>
<gene>
    <name evidence="4" type="ORF">BST47_12730</name>
</gene>
<feature type="domain" description="HTH tetR-type" evidence="3">
    <location>
        <begin position="8"/>
        <end position="68"/>
    </location>
</feature>
<dbReference type="AlphaFoldDB" id="A0A1X0JQT9"/>
<dbReference type="Proteomes" id="UP000192411">
    <property type="component" value="Unassembled WGS sequence"/>
</dbReference>
<dbReference type="RefSeq" id="WP_083125905.1">
    <property type="nucleotide sequence ID" value="NZ_MVIM01000006.1"/>
</dbReference>
<dbReference type="GO" id="GO:0003677">
    <property type="term" value="F:DNA binding"/>
    <property type="evidence" value="ECO:0007669"/>
    <property type="project" value="UniProtKB-UniRule"/>
</dbReference>
<dbReference type="STRING" id="75922.BST47_12730"/>
<dbReference type="InterPro" id="IPR009057">
    <property type="entry name" value="Homeodomain-like_sf"/>
</dbReference>
<keyword evidence="5" id="KW-1185">Reference proteome</keyword>